<dbReference type="InterPro" id="IPR001039">
    <property type="entry name" value="MHC_I_a_a1/a2"/>
</dbReference>
<reference evidence="5" key="2">
    <citation type="submission" date="2025-08" db="UniProtKB">
        <authorList>
            <consortium name="Ensembl"/>
        </authorList>
    </citation>
    <scope>IDENTIFICATION</scope>
    <source>
        <strain evidence="5">Guanapo</strain>
    </source>
</reference>
<dbReference type="GO" id="GO:0005615">
    <property type="term" value="C:extracellular space"/>
    <property type="evidence" value="ECO:0007669"/>
    <property type="project" value="TreeGrafter"/>
</dbReference>
<dbReference type="SMART" id="SM00407">
    <property type="entry name" value="IGc1"/>
    <property type="match status" value="1"/>
</dbReference>
<dbReference type="InterPro" id="IPR037055">
    <property type="entry name" value="MHC_I-like_Ag-recog_sf"/>
</dbReference>
<reference evidence="5" key="3">
    <citation type="submission" date="2025-09" db="UniProtKB">
        <authorList>
            <consortium name="Ensembl"/>
        </authorList>
    </citation>
    <scope>IDENTIFICATION</scope>
    <source>
        <strain evidence="5">Guanapo</strain>
    </source>
</reference>
<dbReference type="Pfam" id="PF00129">
    <property type="entry name" value="MHC_I"/>
    <property type="match status" value="1"/>
</dbReference>
<sequence>VKIYRNVLFLTVKHSLKYFYTASSGIKNFPSYVSAGLVDDVQISYCDSNINKNIPKQDWIKKVSSEYPNYWKEETQTCQVKQRIFKANLEIAKQRFNQTEGVHFYQQMYGCEWDDETGEARGYDEFGYDGEDLITLNPKTQEWIAPKPQAVITKHKWDHDKDAAEHEKYYLTQICAEWLQKYVNYGRSSLMRTDLPSVSLLQRTPSSPVSCIATGFYPKRAEMFWRKNGEEIHDGVDKGEILPNNDGTFQMSAHIDLRSVPTEDWPKYECVFQLYGVNDITNRLEKTRILTNGRTYLYKSTSDKPPTTSDEPPSAPERRRQPGLSILHSNHLIRDTCKWEEQKEGQQDQPTRPRAVTSVILNKSCFVFKTEYNIYLLHKMYV</sequence>
<dbReference type="PRINTS" id="PR01638">
    <property type="entry name" value="MHCCLASSI"/>
</dbReference>
<dbReference type="Gene3D" id="2.60.40.10">
    <property type="entry name" value="Immunoglobulins"/>
    <property type="match status" value="1"/>
</dbReference>
<dbReference type="InterPro" id="IPR003597">
    <property type="entry name" value="Ig_C1-set"/>
</dbReference>
<dbReference type="Ensembl" id="ENSPRET00000017055.1">
    <property type="protein sequence ID" value="ENSPREP00000016875.1"/>
    <property type="gene ID" value="ENSPREG00000010227.1"/>
</dbReference>
<evidence type="ECO:0000256" key="2">
    <source>
        <dbReference type="RuleBase" id="RU004439"/>
    </source>
</evidence>
<comment type="similarity">
    <text evidence="2">Belongs to the MHC class I family.</text>
</comment>
<organism evidence="5 6">
    <name type="scientific">Poecilia reticulata</name>
    <name type="common">Guppy</name>
    <name type="synonym">Acanthophacelus reticulatus</name>
    <dbReference type="NCBI Taxonomy" id="8081"/>
    <lineage>
        <taxon>Eukaryota</taxon>
        <taxon>Metazoa</taxon>
        <taxon>Chordata</taxon>
        <taxon>Craniata</taxon>
        <taxon>Vertebrata</taxon>
        <taxon>Euteleostomi</taxon>
        <taxon>Actinopterygii</taxon>
        <taxon>Neopterygii</taxon>
        <taxon>Teleostei</taxon>
        <taxon>Neoteleostei</taxon>
        <taxon>Acanthomorphata</taxon>
        <taxon>Ovalentaria</taxon>
        <taxon>Atherinomorphae</taxon>
        <taxon>Cyprinodontiformes</taxon>
        <taxon>Poeciliidae</taxon>
        <taxon>Poeciliinae</taxon>
        <taxon>Poecilia</taxon>
    </lineage>
</organism>
<dbReference type="AlphaFoldDB" id="A0A3P9P4Y4"/>
<proteinExistence type="inferred from homology"/>
<dbReference type="InterPro" id="IPR011161">
    <property type="entry name" value="MHC_I-like_Ag-recog"/>
</dbReference>
<evidence type="ECO:0000313" key="5">
    <source>
        <dbReference type="Ensembl" id="ENSPREP00000016875.1"/>
    </source>
</evidence>
<dbReference type="InterPro" id="IPR011162">
    <property type="entry name" value="MHC_I/II-like_Ag-recog"/>
</dbReference>
<evidence type="ECO:0000313" key="6">
    <source>
        <dbReference type="Proteomes" id="UP000242638"/>
    </source>
</evidence>
<dbReference type="InterPro" id="IPR036179">
    <property type="entry name" value="Ig-like_dom_sf"/>
</dbReference>
<protein>
    <submittedName>
        <fullName evidence="5">H-2 class I histocompatibility antigen, K-K alpha chain-like</fullName>
    </submittedName>
</protein>
<dbReference type="Bgee" id="ENSPREG00000010227">
    <property type="expression patterns" value="Expressed in caudal fin and 1 other cell type or tissue"/>
</dbReference>
<dbReference type="PROSITE" id="PS50835">
    <property type="entry name" value="IG_LIKE"/>
    <property type="match status" value="1"/>
</dbReference>
<dbReference type="Proteomes" id="UP000242638">
    <property type="component" value="Unassembled WGS sequence"/>
</dbReference>
<dbReference type="GeneTree" id="ENSGT01120000271828"/>
<dbReference type="GO" id="GO:0009897">
    <property type="term" value="C:external side of plasma membrane"/>
    <property type="evidence" value="ECO:0007669"/>
    <property type="project" value="TreeGrafter"/>
</dbReference>
<dbReference type="SUPFAM" id="SSF48726">
    <property type="entry name" value="Immunoglobulin"/>
    <property type="match status" value="1"/>
</dbReference>
<dbReference type="FunFam" id="3.30.500.10:FF:000001">
    <property type="entry name" value="H-2 class I histocompatibility antigen, alpha chain"/>
    <property type="match status" value="1"/>
</dbReference>
<dbReference type="PANTHER" id="PTHR16675">
    <property type="entry name" value="MHC CLASS I-RELATED"/>
    <property type="match status" value="1"/>
</dbReference>
<name>A0A3P9P4Y4_POERE</name>
<reference evidence="6" key="1">
    <citation type="submission" date="2013-11" db="EMBL/GenBank/DDBJ databases">
        <title>The genomic landscape of the Guanapo guppy.</title>
        <authorList>
            <person name="Kuenstner A."/>
            <person name="Dreyer C."/>
        </authorList>
    </citation>
    <scope>NUCLEOTIDE SEQUENCE</scope>
    <source>
        <strain evidence="6">Guanapo</strain>
    </source>
</reference>
<keyword evidence="1" id="KW-0325">Glycoprotein</keyword>
<dbReference type="InterPro" id="IPR050208">
    <property type="entry name" value="MHC_class-I_related"/>
</dbReference>
<evidence type="ECO:0000259" key="4">
    <source>
        <dbReference type="PROSITE" id="PS50835"/>
    </source>
</evidence>
<dbReference type="PANTHER" id="PTHR16675:SF237">
    <property type="entry name" value="MHC CLASS I ANTIGEN TRANSCRIPT VARIANT 1-RELATED"/>
    <property type="match status" value="1"/>
</dbReference>
<dbReference type="STRING" id="8081.ENSPREP00000016875"/>
<dbReference type="FunFam" id="2.60.40.10:FF:000943">
    <property type="entry name" value="Classical MHC class I molecule, alpha-chain"/>
    <property type="match status" value="1"/>
</dbReference>
<dbReference type="InterPro" id="IPR007110">
    <property type="entry name" value="Ig-like_dom"/>
</dbReference>
<dbReference type="InterPro" id="IPR013783">
    <property type="entry name" value="Ig-like_fold"/>
</dbReference>
<keyword evidence="6" id="KW-1185">Reference proteome</keyword>
<dbReference type="Pfam" id="PF07654">
    <property type="entry name" value="C1-set"/>
    <property type="match status" value="1"/>
</dbReference>
<feature type="compositionally biased region" description="Polar residues" evidence="3">
    <location>
        <begin position="297"/>
        <end position="311"/>
    </location>
</feature>
<feature type="domain" description="Ig-like" evidence="4">
    <location>
        <begin position="196"/>
        <end position="270"/>
    </location>
</feature>
<dbReference type="SUPFAM" id="SSF54452">
    <property type="entry name" value="MHC antigen-recognition domain"/>
    <property type="match status" value="1"/>
</dbReference>
<feature type="region of interest" description="Disordered" evidence="3">
    <location>
        <begin position="297"/>
        <end position="321"/>
    </location>
</feature>
<evidence type="ECO:0000256" key="1">
    <source>
        <dbReference type="ARBA" id="ARBA00023180"/>
    </source>
</evidence>
<dbReference type="GO" id="GO:0006955">
    <property type="term" value="P:immune response"/>
    <property type="evidence" value="ECO:0007669"/>
    <property type="project" value="TreeGrafter"/>
</dbReference>
<evidence type="ECO:0000256" key="3">
    <source>
        <dbReference type="SAM" id="MobiDB-lite"/>
    </source>
</evidence>
<accession>A0A3P9P4Y4</accession>
<dbReference type="Gene3D" id="3.30.500.10">
    <property type="entry name" value="MHC class I-like antigen recognition-like"/>
    <property type="match status" value="1"/>
</dbReference>